<dbReference type="RefSeq" id="WP_345373971.1">
    <property type="nucleotide sequence ID" value="NZ_BAABJX010000053.1"/>
</dbReference>
<dbReference type="PANTHER" id="PTHR12121">
    <property type="entry name" value="CARBON CATABOLITE REPRESSOR PROTEIN 4"/>
    <property type="match status" value="1"/>
</dbReference>
<keyword evidence="2" id="KW-1185">Reference proteome</keyword>
<keyword evidence="1" id="KW-0378">Hydrolase</keyword>
<accession>A0ABP9DNF2</accession>
<dbReference type="Gene3D" id="3.60.10.10">
    <property type="entry name" value="Endonuclease/exonuclease/phosphatase"/>
    <property type="match status" value="1"/>
</dbReference>
<gene>
    <name evidence="1" type="ORF">GCM10023331_34020</name>
</gene>
<dbReference type="InterPro" id="IPR036691">
    <property type="entry name" value="Endo/exonu/phosph_ase_sf"/>
</dbReference>
<dbReference type="PROSITE" id="PS51257">
    <property type="entry name" value="PROKAR_LIPOPROTEIN"/>
    <property type="match status" value="1"/>
</dbReference>
<sequence length="280" mass="32538">MISRTLLLILLLGIFACTEQKEEKDLVVLELMDFNLAAQPEIGRWDERKNLILSVLQKEVLDIITLQGIDVEQMAFIEANLLNVYGLVYRSEEANPSKGMATPILYNKNKWELVKGKTIWLSEYPKQEGAKAYKDSVSRIYTWARLKKKNGTKEVVVYNTDMRGVSPMTRYLSTRQMVMESVDKGHRPLIMTGYFGVNLENKSMKYMLKNGFVNFKPVFPVNNYPPTFHQGQPERSEQLKWGDYIFVQPTVEILKSQRILYHQNEKYPSGHFPIYIKVKI</sequence>
<dbReference type="PANTHER" id="PTHR12121:SF36">
    <property type="entry name" value="ENDONUCLEASE_EXONUCLEASE_PHOSPHATASE DOMAIN-CONTAINING PROTEIN"/>
    <property type="match status" value="1"/>
</dbReference>
<protein>
    <submittedName>
        <fullName evidence="1">Endonuclease/exonuclease/phosphatase family protein</fullName>
    </submittedName>
</protein>
<dbReference type="InterPro" id="IPR050410">
    <property type="entry name" value="CCR4/nocturin_mRNA_transcr"/>
</dbReference>
<evidence type="ECO:0000313" key="1">
    <source>
        <dbReference type="EMBL" id="GAA4846422.1"/>
    </source>
</evidence>
<dbReference type="EMBL" id="BAABJX010000053">
    <property type="protein sequence ID" value="GAA4846422.1"/>
    <property type="molecule type" value="Genomic_DNA"/>
</dbReference>
<organism evidence="1 2">
    <name type="scientific">Algivirga pacifica</name>
    <dbReference type="NCBI Taxonomy" id="1162670"/>
    <lineage>
        <taxon>Bacteria</taxon>
        <taxon>Pseudomonadati</taxon>
        <taxon>Bacteroidota</taxon>
        <taxon>Cytophagia</taxon>
        <taxon>Cytophagales</taxon>
        <taxon>Flammeovirgaceae</taxon>
        <taxon>Algivirga</taxon>
    </lineage>
</organism>
<name>A0ABP9DNF2_9BACT</name>
<evidence type="ECO:0000313" key="2">
    <source>
        <dbReference type="Proteomes" id="UP001500298"/>
    </source>
</evidence>
<keyword evidence="1" id="KW-0255">Endonuclease</keyword>
<dbReference type="GO" id="GO:0004519">
    <property type="term" value="F:endonuclease activity"/>
    <property type="evidence" value="ECO:0007669"/>
    <property type="project" value="UniProtKB-KW"/>
</dbReference>
<proteinExistence type="predicted"/>
<keyword evidence="1" id="KW-0540">Nuclease</keyword>
<dbReference type="Proteomes" id="UP001500298">
    <property type="component" value="Unassembled WGS sequence"/>
</dbReference>
<dbReference type="SUPFAM" id="SSF56219">
    <property type="entry name" value="DNase I-like"/>
    <property type="match status" value="1"/>
</dbReference>
<comment type="caution">
    <text evidence="1">The sequence shown here is derived from an EMBL/GenBank/DDBJ whole genome shotgun (WGS) entry which is preliminary data.</text>
</comment>
<reference evidence="2" key="1">
    <citation type="journal article" date="2019" name="Int. J. Syst. Evol. Microbiol.">
        <title>The Global Catalogue of Microorganisms (GCM) 10K type strain sequencing project: providing services to taxonomists for standard genome sequencing and annotation.</title>
        <authorList>
            <consortium name="The Broad Institute Genomics Platform"/>
            <consortium name="The Broad Institute Genome Sequencing Center for Infectious Disease"/>
            <person name="Wu L."/>
            <person name="Ma J."/>
        </authorList>
    </citation>
    <scope>NUCLEOTIDE SEQUENCE [LARGE SCALE GENOMIC DNA]</scope>
    <source>
        <strain evidence="2">JCM 18326</strain>
    </source>
</reference>